<gene>
    <name evidence="1" type="primary">jg22699</name>
    <name evidence="1" type="ORF">PAEG_LOCUS7254</name>
</gene>
<protein>
    <submittedName>
        <fullName evidence="1">Jg22699 protein</fullName>
    </submittedName>
</protein>
<accession>A0A8S4QYG3</accession>
<evidence type="ECO:0000313" key="2">
    <source>
        <dbReference type="Proteomes" id="UP000838756"/>
    </source>
</evidence>
<dbReference type="EMBL" id="CAKXAJ010021561">
    <property type="protein sequence ID" value="CAH2226553.1"/>
    <property type="molecule type" value="Genomic_DNA"/>
</dbReference>
<name>A0A8S4QYG3_9NEOP</name>
<keyword evidence="2" id="KW-1185">Reference proteome</keyword>
<dbReference type="AlphaFoldDB" id="A0A8S4QYG3"/>
<sequence>MQMKTKVKESLLKAASRLADVVDVGTCLLLMSASQSAARQSYQPPTPISWLCTFIEPQLHTLSYNDGAVSRSQPQDRVFALWQSG</sequence>
<comment type="caution">
    <text evidence="1">The sequence shown here is derived from an EMBL/GenBank/DDBJ whole genome shotgun (WGS) entry which is preliminary data.</text>
</comment>
<proteinExistence type="predicted"/>
<dbReference type="OrthoDB" id="6924131at2759"/>
<reference evidence="1" key="1">
    <citation type="submission" date="2022-03" db="EMBL/GenBank/DDBJ databases">
        <authorList>
            <person name="Lindestad O."/>
        </authorList>
    </citation>
    <scope>NUCLEOTIDE SEQUENCE</scope>
</reference>
<dbReference type="Proteomes" id="UP000838756">
    <property type="component" value="Unassembled WGS sequence"/>
</dbReference>
<evidence type="ECO:0000313" key="1">
    <source>
        <dbReference type="EMBL" id="CAH2226553.1"/>
    </source>
</evidence>
<organism evidence="1 2">
    <name type="scientific">Pararge aegeria aegeria</name>
    <dbReference type="NCBI Taxonomy" id="348720"/>
    <lineage>
        <taxon>Eukaryota</taxon>
        <taxon>Metazoa</taxon>
        <taxon>Ecdysozoa</taxon>
        <taxon>Arthropoda</taxon>
        <taxon>Hexapoda</taxon>
        <taxon>Insecta</taxon>
        <taxon>Pterygota</taxon>
        <taxon>Neoptera</taxon>
        <taxon>Endopterygota</taxon>
        <taxon>Lepidoptera</taxon>
        <taxon>Glossata</taxon>
        <taxon>Ditrysia</taxon>
        <taxon>Papilionoidea</taxon>
        <taxon>Nymphalidae</taxon>
        <taxon>Satyrinae</taxon>
        <taxon>Satyrini</taxon>
        <taxon>Parargina</taxon>
        <taxon>Pararge</taxon>
    </lineage>
</organism>